<evidence type="ECO:0000259" key="2">
    <source>
        <dbReference type="Pfam" id="PF16116"/>
    </source>
</evidence>
<name>A0A556MBT3_9SPHI</name>
<dbReference type="OrthoDB" id="9760654at2"/>
<dbReference type="Proteomes" id="UP000318733">
    <property type="component" value="Unassembled WGS sequence"/>
</dbReference>
<protein>
    <submittedName>
        <fullName evidence="4">DUF4832 domain-containing protein</fullName>
    </submittedName>
</protein>
<dbReference type="EMBL" id="VLPK01000005">
    <property type="protein sequence ID" value="TSJ37374.1"/>
    <property type="molecule type" value="Genomic_DNA"/>
</dbReference>
<feature type="domain" description="DUF4832" evidence="2">
    <location>
        <begin position="263"/>
        <end position="481"/>
    </location>
</feature>
<keyword evidence="1" id="KW-0732">Signal</keyword>
<evidence type="ECO:0000259" key="3">
    <source>
        <dbReference type="Pfam" id="PF16173"/>
    </source>
</evidence>
<dbReference type="RefSeq" id="WP_144250408.1">
    <property type="nucleotide sequence ID" value="NZ_VLPK01000005.1"/>
</dbReference>
<sequence length="501" mass="55492">MKPYSAVVALLCLVGSVKKAVAIQADTTINYIESKEDIVNPERGFYRQQNIFASNYIPLDKNTLIGYRTSQKINKALYSVSSSLIYVEYILDSFKGSPISDTFLKNFNTDCATARAAGVKLIVRFCYVNKAHGGDCGDGICPPYGDAPKAIVLNHIKQLKPYLQQNADIIACMQMGFIGIWGENYYSDYFGDASKTGNGRVLDSNWCDRTSVLKALLDALPKSRMIQVRVPQLKQRYVYGVSANVQSAALNEVEAFNGTDKSRIGFHNDCFLSGPTDYGTYNDYGNSSSPQKDATPELRKFEMADSKFTVVGGETCDDAFSPQNDCGPTGRAQQEFAAFHYSFLNSGYNTNVNDDWVTGGCMDEIKQKMGYRLVLRKAVFPTVTLKGSTVNFALDIENVGYASPYNERPVQLILKNKASGTLTTLLVKTDIRKWFTGEVDLQQKLALPANLTAGEYELYLNLPDAAASISSRPEYSIRLANDDTWEAETGYNKLNATIRIK</sequence>
<proteinExistence type="predicted"/>
<feature type="domain" description="DUF4874" evidence="3">
    <location>
        <begin position="40"/>
        <end position="232"/>
    </location>
</feature>
<dbReference type="Pfam" id="PF16116">
    <property type="entry name" value="DUF4832"/>
    <property type="match status" value="1"/>
</dbReference>
<dbReference type="AlphaFoldDB" id="A0A556MBT3"/>
<keyword evidence="5" id="KW-1185">Reference proteome</keyword>
<comment type="caution">
    <text evidence="4">The sequence shown here is derived from an EMBL/GenBank/DDBJ whole genome shotgun (WGS) entry which is preliminary data.</text>
</comment>
<evidence type="ECO:0000313" key="5">
    <source>
        <dbReference type="Proteomes" id="UP000318733"/>
    </source>
</evidence>
<feature type="chain" id="PRO_5022117225" evidence="1">
    <location>
        <begin position="20"/>
        <end position="501"/>
    </location>
</feature>
<organism evidence="4 5">
    <name type="scientific">Mucilaginibacter corticis</name>
    <dbReference type="NCBI Taxonomy" id="2597670"/>
    <lineage>
        <taxon>Bacteria</taxon>
        <taxon>Pseudomonadati</taxon>
        <taxon>Bacteroidota</taxon>
        <taxon>Sphingobacteriia</taxon>
        <taxon>Sphingobacteriales</taxon>
        <taxon>Sphingobacteriaceae</taxon>
        <taxon>Mucilaginibacter</taxon>
    </lineage>
</organism>
<dbReference type="InterPro" id="IPR032379">
    <property type="entry name" value="DUF4874"/>
</dbReference>
<feature type="signal peptide" evidence="1">
    <location>
        <begin position="1"/>
        <end position="19"/>
    </location>
</feature>
<dbReference type="InterPro" id="IPR032267">
    <property type="entry name" value="DUF4832"/>
</dbReference>
<gene>
    <name evidence="4" type="ORF">FO440_21685</name>
</gene>
<evidence type="ECO:0000313" key="4">
    <source>
        <dbReference type="EMBL" id="TSJ37374.1"/>
    </source>
</evidence>
<dbReference type="Pfam" id="PF16173">
    <property type="entry name" value="DUF4874"/>
    <property type="match status" value="1"/>
</dbReference>
<reference evidence="4 5" key="1">
    <citation type="submission" date="2019-07" db="EMBL/GenBank/DDBJ databases">
        <authorList>
            <person name="Huq M.A."/>
        </authorList>
    </citation>
    <scope>NUCLEOTIDE SEQUENCE [LARGE SCALE GENOMIC DNA]</scope>
    <source>
        <strain evidence="4 5">MAH-19</strain>
    </source>
</reference>
<accession>A0A556MBT3</accession>
<evidence type="ECO:0000256" key="1">
    <source>
        <dbReference type="SAM" id="SignalP"/>
    </source>
</evidence>